<dbReference type="eggNOG" id="COG1175">
    <property type="taxonomic scope" value="Bacteria"/>
</dbReference>
<dbReference type="RefSeq" id="WP_012875987.1">
    <property type="nucleotide sequence ID" value="NC_013526.1"/>
</dbReference>
<keyword evidence="4 5" id="KW-0472">Membrane</keyword>
<feature type="domain" description="ABC transmembrane type-1" evidence="6">
    <location>
        <begin position="67"/>
        <end position="279"/>
    </location>
</feature>
<comment type="subcellular location">
    <subcellularLocation>
        <location evidence="5">Cell membrane</location>
        <topology evidence="5">Multi-pass membrane protein</topology>
    </subcellularLocation>
    <subcellularLocation>
        <location evidence="1">Membrane</location>
        <topology evidence="1">Multi-pass membrane protein</topology>
    </subcellularLocation>
</comment>
<feature type="transmembrane region" description="Helical" evidence="5">
    <location>
        <begin position="258"/>
        <end position="283"/>
    </location>
</feature>
<feature type="transmembrane region" description="Helical" evidence="5">
    <location>
        <begin position="7"/>
        <end position="31"/>
    </location>
</feature>
<keyword evidence="2 5" id="KW-0812">Transmembrane</keyword>
<dbReference type="EMBL" id="CP001826">
    <property type="protein sequence ID" value="ACZ42956.1"/>
    <property type="molecule type" value="Genomic_DNA"/>
</dbReference>
<dbReference type="InterPro" id="IPR052730">
    <property type="entry name" value="Sugar_ABC_transporter"/>
</dbReference>
<organism evidence="7 8">
    <name type="scientific">Thermobaculum terrenum (strain ATCC BAA-798 / CCMEE 7001 / YNP1)</name>
    <dbReference type="NCBI Taxonomy" id="525904"/>
    <lineage>
        <taxon>Bacteria</taxon>
        <taxon>Bacillati</taxon>
        <taxon>Chloroflexota</taxon>
        <taxon>Chloroflexia</taxon>
        <taxon>Candidatus Thermobaculales</taxon>
        <taxon>Candidatus Thermobaculaceae</taxon>
        <taxon>Thermobaculum</taxon>
    </lineage>
</organism>
<name>D1CGT5_THET1</name>
<keyword evidence="5" id="KW-0813">Transport</keyword>
<feature type="transmembrane region" description="Helical" evidence="5">
    <location>
        <begin position="162"/>
        <end position="180"/>
    </location>
</feature>
<reference evidence="8" key="1">
    <citation type="journal article" date="2010" name="Stand. Genomic Sci.">
        <title>Complete genome sequence of 'Thermobaculum terrenum' type strain (YNP1).</title>
        <authorList>
            <person name="Kiss H."/>
            <person name="Cleland D."/>
            <person name="Lapidus A."/>
            <person name="Lucas S."/>
            <person name="Glavina Del Rio T."/>
            <person name="Nolan M."/>
            <person name="Tice H."/>
            <person name="Han C."/>
            <person name="Goodwin L."/>
            <person name="Pitluck S."/>
            <person name="Liolios K."/>
            <person name="Ivanova N."/>
            <person name="Mavromatis K."/>
            <person name="Ovchinnikova G."/>
            <person name="Pati A."/>
            <person name="Chen A."/>
            <person name="Palaniappan K."/>
            <person name="Land M."/>
            <person name="Hauser L."/>
            <person name="Chang Y."/>
            <person name="Jeffries C."/>
            <person name="Lu M."/>
            <person name="Brettin T."/>
            <person name="Detter J."/>
            <person name="Goker M."/>
            <person name="Tindall B."/>
            <person name="Beck B."/>
            <person name="McDermott T."/>
            <person name="Woyke T."/>
            <person name="Bristow J."/>
            <person name="Eisen J."/>
            <person name="Markowitz V."/>
            <person name="Hugenholtz P."/>
            <person name="Kyrpides N."/>
            <person name="Klenk H."/>
            <person name="Cheng J."/>
        </authorList>
    </citation>
    <scope>NUCLEOTIDE SEQUENCE [LARGE SCALE GENOMIC DNA]</scope>
    <source>
        <strain evidence="8">ATCC BAA-798 / YNP1</strain>
    </source>
</reference>
<feature type="transmembrane region" description="Helical" evidence="5">
    <location>
        <begin position="105"/>
        <end position="124"/>
    </location>
</feature>
<evidence type="ECO:0000259" key="6">
    <source>
        <dbReference type="PROSITE" id="PS50928"/>
    </source>
</evidence>
<dbReference type="Pfam" id="PF00528">
    <property type="entry name" value="BPD_transp_1"/>
    <property type="match status" value="1"/>
</dbReference>
<dbReference type="InterPro" id="IPR035906">
    <property type="entry name" value="MetI-like_sf"/>
</dbReference>
<dbReference type="GO" id="GO:0055085">
    <property type="term" value="P:transmembrane transport"/>
    <property type="evidence" value="ECO:0007669"/>
    <property type="project" value="InterPro"/>
</dbReference>
<feature type="transmembrane region" description="Helical" evidence="5">
    <location>
        <begin position="201"/>
        <end position="220"/>
    </location>
</feature>
<evidence type="ECO:0000256" key="1">
    <source>
        <dbReference type="ARBA" id="ARBA00004141"/>
    </source>
</evidence>
<evidence type="ECO:0000256" key="2">
    <source>
        <dbReference type="ARBA" id="ARBA00022692"/>
    </source>
</evidence>
<dbReference type="CDD" id="cd06261">
    <property type="entry name" value="TM_PBP2"/>
    <property type="match status" value="1"/>
</dbReference>
<dbReference type="GO" id="GO:0005886">
    <property type="term" value="C:plasma membrane"/>
    <property type="evidence" value="ECO:0007669"/>
    <property type="project" value="UniProtKB-SubCell"/>
</dbReference>
<proteinExistence type="inferred from homology"/>
<gene>
    <name evidence="7" type="ordered locus">Tter_2052</name>
</gene>
<accession>D1CGT5</accession>
<dbReference type="OrthoDB" id="9801818at2"/>
<dbReference type="InterPro" id="IPR000515">
    <property type="entry name" value="MetI-like"/>
</dbReference>
<keyword evidence="3 5" id="KW-1133">Transmembrane helix</keyword>
<dbReference type="PROSITE" id="PS50928">
    <property type="entry name" value="ABC_TM1"/>
    <property type="match status" value="1"/>
</dbReference>
<dbReference type="STRING" id="525904.Tter_2052"/>
<protein>
    <submittedName>
        <fullName evidence="7">Binding-protein-dependent transport systems inner membrane component</fullName>
    </submittedName>
</protein>
<evidence type="ECO:0000256" key="3">
    <source>
        <dbReference type="ARBA" id="ARBA00022989"/>
    </source>
</evidence>
<evidence type="ECO:0000256" key="4">
    <source>
        <dbReference type="ARBA" id="ARBA00023136"/>
    </source>
</evidence>
<comment type="similarity">
    <text evidence="5">Belongs to the binding-protein-dependent transport system permease family.</text>
</comment>
<dbReference type="SUPFAM" id="SSF161098">
    <property type="entry name" value="MetI-like"/>
    <property type="match status" value="1"/>
</dbReference>
<dbReference type="Proteomes" id="UP000000323">
    <property type="component" value="Chromosome 2"/>
</dbReference>
<dbReference type="AlphaFoldDB" id="D1CGT5"/>
<sequence length="291" mass="33060">MWSARTGWALLAPTLIVLAVTGLAPFFYVLYVSFFNWNVFSAQAGLSFAGLENYRRLVFDQAFLSSLWITIKFTFWAVLSEMVLGFLLAQLLTREFPGKAFFRTIHALPLMVAPIAVGATWRLMMIPGFGPVPYYLQQWFHIDYNIGRYSGQAFWTTILMDVWHWTPLVTLTLLAGLISLPREPFESAQVDGANALQIFRYLTLPMITPVMLTTLFIRIMDALRIVDEVWMLTGGGPGSATRYTGIHLWREVFPKTDYGYGSAMSMLLLYFTIVLSWLLFVAITSRGSRVT</sequence>
<evidence type="ECO:0000256" key="5">
    <source>
        <dbReference type="RuleBase" id="RU363032"/>
    </source>
</evidence>
<dbReference type="PANTHER" id="PTHR43759:SF1">
    <property type="entry name" value="GLUCOSE IMPORT SYSTEM PERMEASE PROTEIN GLCT"/>
    <property type="match status" value="1"/>
</dbReference>
<dbReference type="HOGENOM" id="CLU_016047_0_3_0"/>
<dbReference type="Gene3D" id="1.10.3720.10">
    <property type="entry name" value="MetI-like"/>
    <property type="match status" value="1"/>
</dbReference>
<keyword evidence="8" id="KW-1185">Reference proteome</keyword>
<evidence type="ECO:0000313" key="7">
    <source>
        <dbReference type="EMBL" id="ACZ42956.1"/>
    </source>
</evidence>
<evidence type="ECO:0000313" key="8">
    <source>
        <dbReference type="Proteomes" id="UP000000323"/>
    </source>
</evidence>
<dbReference type="KEGG" id="ttr:Tter_2052"/>
<feature type="transmembrane region" description="Helical" evidence="5">
    <location>
        <begin position="73"/>
        <end position="93"/>
    </location>
</feature>
<dbReference type="PANTHER" id="PTHR43759">
    <property type="entry name" value="TREHALOSE TRANSPORT SYSTEM PERMEASE PROTEIN SUGA"/>
    <property type="match status" value="1"/>
</dbReference>